<dbReference type="Pfam" id="PF06080">
    <property type="entry name" value="DUF938"/>
    <property type="match status" value="1"/>
</dbReference>
<dbReference type="CDD" id="cd02440">
    <property type="entry name" value="AdoMet_MTases"/>
    <property type="match status" value="1"/>
</dbReference>
<organism evidence="2 3">
    <name type="scientific">Albidovulum denitrificans</name>
    <dbReference type="NCBI Taxonomy" id="404881"/>
    <lineage>
        <taxon>Bacteria</taxon>
        <taxon>Pseudomonadati</taxon>
        <taxon>Pseudomonadota</taxon>
        <taxon>Alphaproteobacteria</taxon>
        <taxon>Rhodobacterales</taxon>
        <taxon>Paracoccaceae</taxon>
        <taxon>Albidovulum</taxon>
    </lineage>
</organism>
<dbReference type="InterPro" id="IPR029063">
    <property type="entry name" value="SAM-dependent_MTases_sf"/>
</dbReference>
<feature type="region of interest" description="Disordered" evidence="1">
    <location>
        <begin position="1"/>
        <end position="27"/>
    </location>
</feature>
<evidence type="ECO:0000313" key="2">
    <source>
        <dbReference type="EMBL" id="PQV55119.1"/>
    </source>
</evidence>
<sequence length="219" mass="23203">MTGPRRLFLPDSGAARHGDGRVSAPSAERNAGPILDLLRRHAPETGTALEIASGTGQHIAGFAAALPGIDWTPTEADPARFASIEAWRAASRCPNLHPPRPLDATALPWPEELRGVDLIVLVNLLHLISEAEAENILTGVATALAPGGSFLLYGPFRRDGLLTSDGDAGFDARLKAQDPAIGYKDDGWVRDRAGAAGLHLRKVAEMPANNLAFLFRVVG</sequence>
<comment type="caution">
    <text evidence="2">The sequence shown here is derived from an EMBL/GenBank/DDBJ whole genome shotgun (WGS) entry which is preliminary data.</text>
</comment>
<gene>
    <name evidence="2" type="ORF">LX70_03637</name>
</gene>
<dbReference type="PANTHER" id="PTHR20974">
    <property type="entry name" value="UPF0585 PROTEIN CG18661"/>
    <property type="match status" value="1"/>
</dbReference>
<accession>A0A2S8S2T1</accession>
<dbReference type="SUPFAM" id="SSF53335">
    <property type="entry name" value="S-adenosyl-L-methionine-dependent methyltransferases"/>
    <property type="match status" value="1"/>
</dbReference>
<keyword evidence="3" id="KW-1185">Reference proteome</keyword>
<protein>
    <submittedName>
        <fullName evidence="2">Uncharacterized protein DUF938</fullName>
    </submittedName>
</protein>
<dbReference type="Proteomes" id="UP000238338">
    <property type="component" value="Unassembled WGS sequence"/>
</dbReference>
<dbReference type="AlphaFoldDB" id="A0A2S8S2T1"/>
<dbReference type="Gene3D" id="3.40.50.150">
    <property type="entry name" value="Vaccinia Virus protein VP39"/>
    <property type="match status" value="1"/>
</dbReference>
<dbReference type="InterPro" id="IPR010342">
    <property type="entry name" value="DUF938"/>
</dbReference>
<evidence type="ECO:0000256" key="1">
    <source>
        <dbReference type="SAM" id="MobiDB-lite"/>
    </source>
</evidence>
<reference evidence="2 3" key="1">
    <citation type="submission" date="2018-02" db="EMBL/GenBank/DDBJ databases">
        <title>Genomic Encyclopedia of Archaeal and Bacterial Type Strains, Phase II (KMG-II): from individual species to whole genera.</title>
        <authorList>
            <person name="Goeker M."/>
        </authorList>
    </citation>
    <scope>NUCLEOTIDE SEQUENCE [LARGE SCALE GENOMIC DNA]</scope>
    <source>
        <strain evidence="2 3">DSM 18921</strain>
    </source>
</reference>
<name>A0A2S8S2T1_9RHOB</name>
<dbReference type="EMBL" id="PVEP01000011">
    <property type="protein sequence ID" value="PQV55119.1"/>
    <property type="molecule type" value="Genomic_DNA"/>
</dbReference>
<dbReference type="OrthoDB" id="5525831at2"/>
<proteinExistence type="predicted"/>
<dbReference type="PANTHER" id="PTHR20974:SF0">
    <property type="entry name" value="UPF0585 PROTEIN CG18661"/>
    <property type="match status" value="1"/>
</dbReference>
<evidence type="ECO:0000313" key="3">
    <source>
        <dbReference type="Proteomes" id="UP000238338"/>
    </source>
</evidence>
<dbReference type="RefSeq" id="WP_105516187.1">
    <property type="nucleotide sequence ID" value="NZ_PVEP01000011.1"/>
</dbReference>